<reference evidence="12" key="2">
    <citation type="journal article" date="2017" name="Nat. Plants">
        <title>The Aegilops tauschii genome reveals multiple impacts of transposons.</title>
        <authorList>
            <person name="Zhao G."/>
            <person name="Zou C."/>
            <person name="Li K."/>
            <person name="Wang K."/>
            <person name="Li T."/>
            <person name="Gao L."/>
            <person name="Zhang X."/>
            <person name="Wang H."/>
            <person name="Yang Z."/>
            <person name="Liu X."/>
            <person name="Jiang W."/>
            <person name="Mao L."/>
            <person name="Kong X."/>
            <person name="Jiao Y."/>
            <person name="Jia J."/>
        </authorList>
    </citation>
    <scope>NUCLEOTIDE SEQUENCE [LARGE SCALE GENOMIC DNA]</scope>
    <source>
        <strain evidence="12">cv. AL8/78</strain>
    </source>
</reference>
<keyword evidence="5" id="KW-0762">Sugar transport</keyword>
<dbReference type="InterPro" id="IPR036259">
    <property type="entry name" value="MFS_trans_sf"/>
</dbReference>
<dbReference type="AlphaFoldDB" id="A0A453MI81"/>
<reference evidence="11" key="4">
    <citation type="submission" date="2019-03" db="UniProtKB">
        <authorList>
            <consortium name="EnsemblPlants"/>
        </authorList>
    </citation>
    <scope>IDENTIFICATION</scope>
</reference>
<comment type="similarity">
    <text evidence="3">Belongs to the glycoside-pentoside-hexuronide (GPH) cation symporter transporter (TC 2.A.2.4) family.</text>
</comment>
<sequence>LSLFVLIGIPQAVLFSVPWAVASKVADDGGQGLAIGVLNIGIVVPQQLIIVLTAGPIEKAFGKGNTPAFGIGCAFAFICAVLALILLPKTRGTRGTSNATAMASRER</sequence>
<feature type="transmembrane region" description="Helical" evidence="10">
    <location>
        <begin position="32"/>
        <end position="55"/>
    </location>
</feature>
<keyword evidence="4" id="KW-0813">Transport</keyword>
<reference evidence="11" key="3">
    <citation type="journal article" date="2017" name="Nature">
        <title>Genome sequence of the progenitor of the wheat D genome Aegilops tauschii.</title>
        <authorList>
            <person name="Luo M.C."/>
            <person name="Gu Y.Q."/>
            <person name="Puiu D."/>
            <person name="Wang H."/>
            <person name="Twardziok S.O."/>
            <person name="Deal K.R."/>
            <person name="Huo N."/>
            <person name="Zhu T."/>
            <person name="Wang L."/>
            <person name="Wang Y."/>
            <person name="McGuire P.E."/>
            <person name="Liu S."/>
            <person name="Long H."/>
            <person name="Ramasamy R.K."/>
            <person name="Rodriguez J.C."/>
            <person name="Van S.L."/>
            <person name="Yuan L."/>
            <person name="Wang Z."/>
            <person name="Xia Z."/>
            <person name="Xiao L."/>
            <person name="Anderson O.D."/>
            <person name="Ouyang S."/>
            <person name="Liang Y."/>
            <person name="Zimin A.V."/>
            <person name="Pertea G."/>
            <person name="Qi P."/>
            <person name="Bennetzen J.L."/>
            <person name="Dai X."/>
            <person name="Dawson M.W."/>
            <person name="Muller H.G."/>
            <person name="Kugler K."/>
            <person name="Rivarola-Duarte L."/>
            <person name="Spannagl M."/>
            <person name="Mayer K.F.X."/>
            <person name="Lu F.H."/>
            <person name="Bevan M.W."/>
            <person name="Leroy P."/>
            <person name="Li P."/>
            <person name="You F.M."/>
            <person name="Sun Q."/>
            <person name="Liu Z."/>
            <person name="Lyons E."/>
            <person name="Wicker T."/>
            <person name="Salzberg S.L."/>
            <person name="Devos K.M."/>
            <person name="Dvorak J."/>
        </authorList>
    </citation>
    <scope>NUCLEOTIDE SEQUENCE [LARGE SCALE GENOMIC DNA]</scope>
    <source>
        <strain evidence="11">cv. AL8/78</strain>
    </source>
</reference>
<evidence type="ECO:0000256" key="6">
    <source>
        <dbReference type="ARBA" id="ARBA00022692"/>
    </source>
</evidence>
<feature type="transmembrane region" description="Helical" evidence="10">
    <location>
        <begin position="67"/>
        <end position="87"/>
    </location>
</feature>
<keyword evidence="12" id="KW-1185">Reference proteome</keyword>
<evidence type="ECO:0000256" key="10">
    <source>
        <dbReference type="SAM" id="Phobius"/>
    </source>
</evidence>
<reference evidence="12" key="1">
    <citation type="journal article" date="2014" name="Science">
        <title>Ancient hybridizations among the ancestral genomes of bread wheat.</title>
        <authorList>
            <consortium name="International Wheat Genome Sequencing Consortium,"/>
            <person name="Marcussen T."/>
            <person name="Sandve S.R."/>
            <person name="Heier L."/>
            <person name="Spannagl M."/>
            <person name="Pfeifer M."/>
            <person name="Jakobsen K.S."/>
            <person name="Wulff B.B."/>
            <person name="Steuernagel B."/>
            <person name="Mayer K.F."/>
            <person name="Olsen O.A."/>
        </authorList>
    </citation>
    <scope>NUCLEOTIDE SEQUENCE [LARGE SCALE GENOMIC DNA]</scope>
    <source>
        <strain evidence="12">cv. AL8/78</strain>
    </source>
</reference>
<dbReference type="PANTHER" id="PTHR19432">
    <property type="entry name" value="SUGAR TRANSPORTER"/>
    <property type="match status" value="1"/>
</dbReference>
<evidence type="ECO:0000256" key="5">
    <source>
        <dbReference type="ARBA" id="ARBA00022597"/>
    </source>
</evidence>
<keyword evidence="8 10" id="KW-1133">Transmembrane helix</keyword>
<comment type="pathway">
    <text evidence="2">Glycan biosynthesis; sucrose metabolism.</text>
</comment>
<evidence type="ECO:0000256" key="7">
    <source>
        <dbReference type="ARBA" id="ARBA00022847"/>
    </source>
</evidence>
<organism evidence="11 12">
    <name type="scientific">Aegilops tauschii subsp. strangulata</name>
    <name type="common">Goatgrass</name>
    <dbReference type="NCBI Taxonomy" id="200361"/>
    <lineage>
        <taxon>Eukaryota</taxon>
        <taxon>Viridiplantae</taxon>
        <taxon>Streptophyta</taxon>
        <taxon>Embryophyta</taxon>
        <taxon>Tracheophyta</taxon>
        <taxon>Spermatophyta</taxon>
        <taxon>Magnoliopsida</taxon>
        <taxon>Liliopsida</taxon>
        <taxon>Poales</taxon>
        <taxon>Poaceae</taxon>
        <taxon>BOP clade</taxon>
        <taxon>Pooideae</taxon>
        <taxon>Triticodae</taxon>
        <taxon>Triticeae</taxon>
        <taxon>Triticinae</taxon>
        <taxon>Aegilops</taxon>
    </lineage>
</organism>
<evidence type="ECO:0000256" key="1">
    <source>
        <dbReference type="ARBA" id="ARBA00004651"/>
    </source>
</evidence>
<name>A0A453MI81_AEGTS</name>
<evidence type="ECO:0000256" key="3">
    <source>
        <dbReference type="ARBA" id="ARBA00007134"/>
    </source>
</evidence>
<dbReference type="Gramene" id="AET5Gv21192100.2">
    <property type="protein sequence ID" value="AET5Gv21192100.2"/>
    <property type="gene ID" value="AET5Gv21192100"/>
</dbReference>
<dbReference type="Proteomes" id="UP000015105">
    <property type="component" value="Chromosome 5D"/>
</dbReference>
<protein>
    <submittedName>
        <fullName evidence="11">Uncharacterized protein</fullName>
    </submittedName>
</protein>
<evidence type="ECO:0000256" key="2">
    <source>
        <dbReference type="ARBA" id="ARBA00004914"/>
    </source>
</evidence>
<keyword evidence="7" id="KW-0769">Symport</keyword>
<accession>A0A453MI81</accession>
<evidence type="ECO:0000256" key="9">
    <source>
        <dbReference type="ARBA" id="ARBA00023136"/>
    </source>
</evidence>
<dbReference type="SUPFAM" id="SSF103473">
    <property type="entry name" value="MFS general substrate transporter"/>
    <property type="match status" value="1"/>
</dbReference>
<dbReference type="GO" id="GO:0005886">
    <property type="term" value="C:plasma membrane"/>
    <property type="evidence" value="ECO:0007669"/>
    <property type="project" value="UniProtKB-SubCell"/>
</dbReference>
<dbReference type="EnsemblPlants" id="AET5Gv21192100.2">
    <property type="protein sequence ID" value="AET5Gv21192100.2"/>
    <property type="gene ID" value="AET5Gv21192100"/>
</dbReference>
<dbReference type="Gene3D" id="1.20.1250.20">
    <property type="entry name" value="MFS general substrate transporter like domains"/>
    <property type="match status" value="1"/>
</dbReference>
<dbReference type="GO" id="GO:0008506">
    <property type="term" value="F:sucrose:proton symporter activity"/>
    <property type="evidence" value="ECO:0007669"/>
    <property type="project" value="TreeGrafter"/>
</dbReference>
<evidence type="ECO:0000313" key="11">
    <source>
        <dbReference type="EnsemblPlants" id="AET5Gv21192100.2"/>
    </source>
</evidence>
<evidence type="ECO:0000256" key="4">
    <source>
        <dbReference type="ARBA" id="ARBA00022448"/>
    </source>
</evidence>
<evidence type="ECO:0000256" key="8">
    <source>
        <dbReference type="ARBA" id="ARBA00022989"/>
    </source>
</evidence>
<reference evidence="11" key="5">
    <citation type="journal article" date="2021" name="G3 (Bethesda)">
        <title>Aegilops tauschii genome assembly Aet v5.0 features greater sequence contiguity and improved annotation.</title>
        <authorList>
            <person name="Wang L."/>
            <person name="Zhu T."/>
            <person name="Rodriguez J.C."/>
            <person name="Deal K.R."/>
            <person name="Dubcovsky J."/>
            <person name="McGuire P.E."/>
            <person name="Lux T."/>
            <person name="Spannagl M."/>
            <person name="Mayer K.F.X."/>
            <person name="Baldrich P."/>
            <person name="Meyers B.C."/>
            <person name="Huo N."/>
            <person name="Gu Y.Q."/>
            <person name="Zhou H."/>
            <person name="Devos K.M."/>
            <person name="Bennetzen J.L."/>
            <person name="Unver T."/>
            <person name="Budak H."/>
            <person name="Gulick P.J."/>
            <person name="Galiba G."/>
            <person name="Kalapos B."/>
            <person name="Nelson D.R."/>
            <person name="Li P."/>
            <person name="You F.M."/>
            <person name="Luo M.C."/>
            <person name="Dvorak J."/>
        </authorList>
    </citation>
    <scope>NUCLEOTIDE SEQUENCE [LARGE SCALE GENOMIC DNA]</scope>
    <source>
        <strain evidence="11">cv. AL8/78</strain>
    </source>
</reference>
<dbReference type="PANTHER" id="PTHR19432:SF43">
    <property type="entry name" value="SUCROSE TRANSPORT PROTEIN SUT5"/>
    <property type="match status" value="1"/>
</dbReference>
<keyword evidence="6 10" id="KW-0812">Transmembrane</keyword>
<comment type="subcellular location">
    <subcellularLocation>
        <location evidence="1">Cell membrane</location>
        <topology evidence="1">Multi-pass membrane protein</topology>
    </subcellularLocation>
</comment>
<proteinExistence type="inferred from homology"/>
<evidence type="ECO:0000313" key="12">
    <source>
        <dbReference type="Proteomes" id="UP000015105"/>
    </source>
</evidence>
<keyword evidence="9 10" id="KW-0472">Membrane</keyword>